<evidence type="ECO:0000313" key="2">
    <source>
        <dbReference type="EMBL" id="GAI73665.1"/>
    </source>
</evidence>
<reference evidence="2" key="1">
    <citation type="journal article" date="2014" name="Front. Microbiol.">
        <title>High frequency of phylogenetically diverse reductive dehalogenase-homologous genes in deep subseafloor sedimentary metagenomes.</title>
        <authorList>
            <person name="Kawai M."/>
            <person name="Futagami T."/>
            <person name="Toyoda A."/>
            <person name="Takaki Y."/>
            <person name="Nishi S."/>
            <person name="Hori S."/>
            <person name="Arai W."/>
            <person name="Tsubouchi T."/>
            <person name="Morono Y."/>
            <person name="Uchiyama I."/>
            <person name="Ito T."/>
            <person name="Fujiyama A."/>
            <person name="Inagaki F."/>
            <person name="Takami H."/>
        </authorList>
    </citation>
    <scope>NUCLEOTIDE SEQUENCE</scope>
    <source>
        <strain evidence="2">Expedition CK06-06</strain>
    </source>
</reference>
<accession>X1SE21</accession>
<evidence type="ECO:0008006" key="3">
    <source>
        <dbReference type="Google" id="ProtNLM"/>
    </source>
</evidence>
<dbReference type="AlphaFoldDB" id="X1SE21"/>
<evidence type="ECO:0000256" key="1">
    <source>
        <dbReference type="SAM" id="Coils"/>
    </source>
</evidence>
<proteinExistence type="predicted"/>
<organism evidence="2">
    <name type="scientific">marine sediment metagenome</name>
    <dbReference type="NCBI Taxonomy" id="412755"/>
    <lineage>
        <taxon>unclassified sequences</taxon>
        <taxon>metagenomes</taxon>
        <taxon>ecological metagenomes</taxon>
    </lineage>
</organism>
<name>X1SE21_9ZZZZ</name>
<keyword evidence="1" id="KW-0175">Coiled coil</keyword>
<protein>
    <recommendedName>
        <fullName evidence="3">HEPN domain-containing protein</fullName>
    </recommendedName>
</protein>
<dbReference type="Gene3D" id="1.20.120.330">
    <property type="entry name" value="Nucleotidyltransferases domain 2"/>
    <property type="match status" value="1"/>
</dbReference>
<gene>
    <name evidence="2" type="ORF">S12H4_20140</name>
</gene>
<comment type="caution">
    <text evidence="2">The sequence shown here is derived from an EMBL/GenBank/DDBJ whole genome shotgun (WGS) entry which is preliminary data.</text>
</comment>
<dbReference type="EMBL" id="BARW01010163">
    <property type="protein sequence ID" value="GAI73665.1"/>
    <property type="molecule type" value="Genomic_DNA"/>
</dbReference>
<sequence>MASFQEHLNQAKENLKFLEQVNQNLNNFWDWQVTVCFYVAIHLVNAHIAKTLNLHYRMHHEVKNAINPYRELSPTKFTEEIFTSYMKLKGLSKRSRYLTKEVDDTTSETVYFTYDKHLARAIRHLDIIVNYLADLHNFIINPVKITCLEIKSKENLKYFIKA</sequence>
<feature type="coiled-coil region" evidence="1">
    <location>
        <begin position="1"/>
        <end position="28"/>
    </location>
</feature>